<dbReference type="Pfam" id="PF21445">
    <property type="entry name" value="ADDB_N"/>
    <property type="match status" value="1"/>
</dbReference>
<dbReference type="Gene3D" id="3.40.50.300">
    <property type="entry name" value="P-loop containing nucleotide triphosphate hydrolases"/>
    <property type="match status" value="4"/>
</dbReference>
<evidence type="ECO:0000256" key="5">
    <source>
        <dbReference type="ARBA" id="ARBA00022806"/>
    </source>
</evidence>
<keyword evidence="2" id="KW-0547">Nucleotide-binding</keyword>
<dbReference type="Proteomes" id="UP000824242">
    <property type="component" value="Unassembled WGS sequence"/>
</dbReference>
<dbReference type="SUPFAM" id="SSF52540">
    <property type="entry name" value="P-loop containing nucleoside triphosphate hydrolases"/>
    <property type="match status" value="2"/>
</dbReference>
<keyword evidence="7" id="KW-0067">ATP-binding</keyword>
<protein>
    <submittedName>
        <fullName evidence="11">PD-(D/E)XK nuclease family protein</fullName>
    </submittedName>
</protein>
<evidence type="ECO:0000256" key="8">
    <source>
        <dbReference type="ARBA" id="ARBA00023125"/>
    </source>
</evidence>
<keyword evidence="1" id="KW-0540">Nuclease</keyword>
<keyword evidence="9" id="KW-0234">DNA repair</keyword>
<dbReference type="Pfam" id="PF12705">
    <property type="entry name" value="PDDEXK_1"/>
    <property type="match status" value="1"/>
</dbReference>
<evidence type="ECO:0000313" key="12">
    <source>
        <dbReference type="Proteomes" id="UP000824242"/>
    </source>
</evidence>
<dbReference type="InterPro" id="IPR011604">
    <property type="entry name" value="PDDEXK-like_dom_sf"/>
</dbReference>
<evidence type="ECO:0000256" key="9">
    <source>
        <dbReference type="ARBA" id="ARBA00023204"/>
    </source>
</evidence>
<evidence type="ECO:0000256" key="2">
    <source>
        <dbReference type="ARBA" id="ARBA00022741"/>
    </source>
</evidence>
<dbReference type="GO" id="GO:0003677">
    <property type="term" value="F:DNA binding"/>
    <property type="evidence" value="ECO:0007669"/>
    <property type="project" value="UniProtKB-KW"/>
</dbReference>
<dbReference type="GO" id="GO:0004527">
    <property type="term" value="F:exonuclease activity"/>
    <property type="evidence" value="ECO:0007669"/>
    <property type="project" value="UniProtKB-KW"/>
</dbReference>
<feature type="domain" description="UvrD-like helicase C-terminal" evidence="10">
    <location>
        <begin position="270"/>
        <end position="571"/>
    </location>
</feature>
<keyword evidence="8" id="KW-0238">DNA-binding</keyword>
<dbReference type="InterPro" id="IPR014017">
    <property type="entry name" value="DNA_helicase_UvrD-like_C"/>
</dbReference>
<reference evidence="11" key="1">
    <citation type="submission" date="2020-10" db="EMBL/GenBank/DDBJ databases">
        <authorList>
            <person name="Gilroy R."/>
        </authorList>
    </citation>
    <scope>NUCLEOTIDE SEQUENCE</scope>
    <source>
        <strain evidence="11">ChiSxjej1B13-7958</strain>
    </source>
</reference>
<dbReference type="PROSITE" id="PS51217">
    <property type="entry name" value="UVRD_HELICASE_CTER"/>
    <property type="match status" value="1"/>
</dbReference>
<keyword evidence="4" id="KW-0378">Hydrolase</keyword>
<accession>A0A9D1AM09</accession>
<name>A0A9D1AM09_9FIRM</name>
<evidence type="ECO:0000256" key="7">
    <source>
        <dbReference type="ARBA" id="ARBA00022840"/>
    </source>
</evidence>
<dbReference type="GO" id="GO:0004386">
    <property type="term" value="F:helicase activity"/>
    <property type="evidence" value="ECO:0007669"/>
    <property type="project" value="UniProtKB-KW"/>
</dbReference>
<dbReference type="EMBL" id="DVGZ01000029">
    <property type="protein sequence ID" value="HIR46597.1"/>
    <property type="molecule type" value="Genomic_DNA"/>
</dbReference>
<dbReference type="InterPro" id="IPR038726">
    <property type="entry name" value="PDDEXK_AddAB-type"/>
</dbReference>
<evidence type="ECO:0000256" key="4">
    <source>
        <dbReference type="ARBA" id="ARBA00022801"/>
    </source>
</evidence>
<evidence type="ECO:0000256" key="6">
    <source>
        <dbReference type="ARBA" id="ARBA00022839"/>
    </source>
</evidence>
<keyword evidence="3" id="KW-0227">DNA damage</keyword>
<evidence type="ECO:0000313" key="11">
    <source>
        <dbReference type="EMBL" id="HIR46597.1"/>
    </source>
</evidence>
<dbReference type="PANTHER" id="PTHR30591:SF1">
    <property type="entry name" value="RECBCD ENZYME SUBUNIT RECC"/>
    <property type="match status" value="1"/>
</dbReference>
<gene>
    <name evidence="11" type="ORF">IAB89_02900</name>
</gene>
<comment type="caution">
    <text evidence="11">The sequence shown here is derived from an EMBL/GenBank/DDBJ whole genome shotgun (WGS) entry which is preliminary data.</text>
</comment>
<dbReference type="InterPro" id="IPR049035">
    <property type="entry name" value="ADDB_N"/>
</dbReference>
<dbReference type="AlphaFoldDB" id="A0A9D1AM09"/>
<dbReference type="GO" id="GO:0006310">
    <property type="term" value="P:DNA recombination"/>
    <property type="evidence" value="ECO:0007669"/>
    <property type="project" value="TreeGrafter"/>
</dbReference>
<organism evidence="11 12">
    <name type="scientific">Candidatus Caccousia avicola</name>
    <dbReference type="NCBI Taxonomy" id="2840721"/>
    <lineage>
        <taxon>Bacteria</taxon>
        <taxon>Bacillati</taxon>
        <taxon>Bacillota</taxon>
        <taxon>Clostridia</taxon>
        <taxon>Eubacteriales</taxon>
        <taxon>Oscillospiraceae</taxon>
        <taxon>Oscillospiraceae incertae sedis</taxon>
        <taxon>Candidatus Caccousia</taxon>
    </lineage>
</organism>
<proteinExistence type="predicted"/>
<evidence type="ECO:0000256" key="1">
    <source>
        <dbReference type="ARBA" id="ARBA00022722"/>
    </source>
</evidence>
<keyword evidence="6" id="KW-0269">Exonuclease</keyword>
<dbReference type="InterPro" id="IPR027417">
    <property type="entry name" value="P-loop_NTPase"/>
</dbReference>
<dbReference type="PANTHER" id="PTHR30591">
    <property type="entry name" value="RECBCD ENZYME SUBUNIT RECC"/>
    <property type="match status" value="1"/>
</dbReference>
<dbReference type="GO" id="GO:0006281">
    <property type="term" value="P:DNA repair"/>
    <property type="evidence" value="ECO:0007669"/>
    <property type="project" value="UniProtKB-KW"/>
</dbReference>
<keyword evidence="5" id="KW-0347">Helicase</keyword>
<sequence length="1123" mass="123753">MLKLVLGRSGSGKTTTLRELVRQSLREDRERPVFLIVPEQASFENERAMLSLLGAEDAQLVHVLSFSRLADEAFRLYGGGAGRRLDDGGRSMFMSLALSAVQDRLDFYRRSAAGGELVSLMLAISSELKLCAVSPATLAEAAGRMPEGALSRKLREVSLILSAYDAMVAQSYLDPLDDLTRALPLLREHGFFRGALVAVDSFTAFTVQQYAILRVILEQSEEMAVSLCADSLDDPDDGVGLFSLVKRTARQLRVLAREIGVSVAAPVVLPPGARFSCEGLRGLEENLYRARRRSFPGTDCATVYRASGVYEEAAFVASSIRRLVMEEGYRYGDFAVIARNADTYAGVLDRALDAREIPYFMDQPAAIESEPLMRFVLAALQTVRTGFRTDELLLCLKTGLAGLDTEEIARLENYAFLWNVSGRTWREEWTAHPRGFEEEWTEEDGQLLESLNDCRRRAVEPLEELASVVETGTGEDCARALYRYLERTQAAEALRSLAVQLEGAGRPDLAERGIRLWDMLMQILDQCAMVLGETVLGCARFSELLRRVIACGTLATIPQGLDQVTVGSADRMRPNKPKITFVVGAAQGEFPLAPSQSSVFSDTERRELIALGLPLNETLEGTAVQERYLTYTAMTSSSDRLFVSWPESGGDGGVREPSTLVSELLAILLDTPVLSRGELPRDFFANAAQPAFEEAARLWRDGSSWSETLRACFAEDPDYAPRFAALDRARDRSPARLEESDLALALFGRSMTLSATQVEKFFLCHFQYFCRFGLGAKERRAAALDALEYGSVMHFLLETVLKEDGVQKLLAMEPEELEQRLSGLLRDYAARKLSGEAMKTARFTHLFSRLAGAAAAVVRRIAEELAQSRFVPTDFELPVGKGGVPALRIPLPDGGTARVEGQIDRVDLYRENGEAYVRVVDYKTGKKEFRLSDVLQGLNLQMLLYLAAVSGNGAARYGARPHPAGVLYMPSAEPQITGSRGMGAKRAKAERDKALRMNGLVLDDPDVLRAMEEKGEGKFIPVTLKDGEPARRDNVATPAELESVLSHVCRMVEEMARELHEGHIEAEPVSGGTDACLWCPYGAVCGHEKDDPTRPLEKLTKAQAMEQIREEEAHGKAMDPGTD</sequence>
<dbReference type="GO" id="GO:0005524">
    <property type="term" value="F:ATP binding"/>
    <property type="evidence" value="ECO:0007669"/>
    <property type="project" value="UniProtKB-KW"/>
</dbReference>
<dbReference type="Gene3D" id="3.90.320.10">
    <property type="match status" value="1"/>
</dbReference>
<reference evidence="11" key="2">
    <citation type="journal article" date="2021" name="PeerJ">
        <title>Extensive microbial diversity within the chicken gut microbiome revealed by metagenomics and culture.</title>
        <authorList>
            <person name="Gilroy R."/>
            <person name="Ravi A."/>
            <person name="Getino M."/>
            <person name="Pursley I."/>
            <person name="Horton D.L."/>
            <person name="Alikhan N.F."/>
            <person name="Baker D."/>
            <person name="Gharbi K."/>
            <person name="Hall N."/>
            <person name="Watson M."/>
            <person name="Adriaenssens E.M."/>
            <person name="Foster-Nyarko E."/>
            <person name="Jarju S."/>
            <person name="Secka A."/>
            <person name="Antonio M."/>
            <person name="Oren A."/>
            <person name="Chaudhuri R.R."/>
            <person name="La Ragione R."/>
            <person name="Hildebrand F."/>
            <person name="Pallen M.J."/>
        </authorList>
    </citation>
    <scope>NUCLEOTIDE SEQUENCE</scope>
    <source>
        <strain evidence="11">ChiSxjej1B13-7958</strain>
    </source>
</reference>
<evidence type="ECO:0000259" key="10">
    <source>
        <dbReference type="PROSITE" id="PS51217"/>
    </source>
</evidence>
<evidence type="ECO:0000256" key="3">
    <source>
        <dbReference type="ARBA" id="ARBA00022763"/>
    </source>
</evidence>